<dbReference type="STRING" id="146817.SAMN04488502_1011205"/>
<evidence type="ECO:0000313" key="3">
    <source>
        <dbReference type="Proteomes" id="UP000214880"/>
    </source>
</evidence>
<evidence type="ECO:0000313" key="2">
    <source>
        <dbReference type="EMBL" id="SDL92893.1"/>
    </source>
</evidence>
<sequence length="353" mass="38851">MDSDTSAAVDKWEEYQKEHIIALESTTEKMQNIAEIQASTLQKMTQVIPDNSKEPSSAKLTPAMEKHIQDGFENLQKKIDEAIGGIFDGKQSVRQGFTQILQNTGNELGRVVMQVWLEDTILPVLKEWWQGRIKNWFGKEGGAEQKVDDAVSSAAASGTPATTTAVQKKQSAADKAKADKNPLDEAKLIEDGVERVNASIQGHMQNMLSGAESFRQSFMGIIKKLAQEFLVVTLQMWVTQQFPKWINKIFGIKQEQSGGEVRGQEAVIVGESGKELFVPHTSGTIVPNYQLNRSAASLAEPAVTINVVNNTGVQASARQGQINWDGRQYVVDIFLDAYARNVSGMRDIIGARG</sequence>
<protein>
    <submittedName>
        <fullName evidence="2">Uncharacterized protein</fullName>
    </submittedName>
</protein>
<dbReference type="RefSeq" id="WP_092069590.1">
    <property type="nucleotide sequence ID" value="NZ_FNHB01000001.1"/>
</dbReference>
<gene>
    <name evidence="2" type="ORF">SAMN04488502_1011205</name>
</gene>
<dbReference type="AlphaFoldDB" id="A0A1G9P2W7"/>
<accession>A0A1G9P2W7</accession>
<feature type="compositionally biased region" description="Basic and acidic residues" evidence="1">
    <location>
        <begin position="171"/>
        <end position="180"/>
    </location>
</feature>
<dbReference type="Proteomes" id="UP000214880">
    <property type="component" value="Unassembled WGS sequence"/>
</dbReference>
<proteinExistence type="predicted"/>
<feature type="region of interest" description="Disordered" evidence="1">
    <location>
        <begin position="156"/>
        <end position="180"/>
    </location>
</feature>
<evidence type="ECO:0000256" key="1">
    <source>
        <dbReference type="SAM" id="MobiDB-lite"/>
    </source>
</evidence>
<organism evidence="2 3">
    <name type="scientific">Dendrosporobacter quercicolus</name>
    <dbReference type="NCBI Taxonomy" id="146817"/>
    <lineage>
        <taxon>Bacteria</taxon>
        <taxon>Bacillati</taxon>
        <taxon>Bacillota</taxon>
        <taxon>Negativicutes</taxon>
        <taxon>Selenomonadales</taxon>
        <taxon>Sporomusaceae</taxon>
        <taxon>Dendrosporobacter</taxon>
    </lineage>
</organism>
<dbReference type="EMBL" id="FNHB01000001">
    <property type="protein sequence ID" value="SDL92893.1"/>
    <property type="molecule type" value="Genomic_DNA"/>
</dbReference>
<name>A0A1G9P2W7_9FIRM</name>
<dbReference type="OrthoDB" id="1677957at2"/>
<keyword evidence="3" id="KW-1185">Reference proteome</keyword>
<feature type="compositionally biased region" description="Low complexity" evidence="1">
    <location>
        <begin position="156"/>
        <end position="170"/>
    </location>
</feature>
<reference evidence="2 3" key="1">
    <citation type="submission" date="2016-10" db="EMBL/GenBank/DDBJ databases">
        <authorList>
            <person name="de Groot N.N."/>
        </authorList>
    </citation>
    <scope>NUCLEOTIDE SEQUENCE [LARGE SCALE GENOMIC DNA]</scope>
    <source>
        <strain evidence="2 3">DSM 1736</strain>
    </source>
</reference>